<dbReference type="GO" id="GO:0033925">
    <property type="term" value="F:mannosyl-glycoprotein endo-beta-N-acetylglucosaminidase activity"/>
    <property type="evidence" value="ECO:0007669"/>
    <property type="project" value="UniProtKB-EC"/>
</dbReference>
<dbReference type="InterPro" id="IPR017853">
    <property type="entry name" value="GH"/>
</dbReference>
<dbReference type="InterPro" id="IPR013728">
    <property type="entry name" value="BT_3987-like_N"/>
</dbReference>
<evidence type="ECO:0000313" key="3">
    <source>
        <dbReference type="EMBL" id="CUO62078.1"/>
    </source>
</evidence>
<keyword evidence="3" id="KW-0378">Hydrolase</keyword>
<dbReference type="AlphaFoldDB" id="A0A174GLN3"/>
<organism evidence="3 4">
    <name type="scientific">Bacteroides finegoldii</name>
    <dbReference type="NCBI Taxonomy" id="338188"/>
    <lineage>
        <taxon>Bacteria</taxon>
        <taxon>Pseudomonadati</taxon>
        <taxon>Bacteroidota</taxon>
        <taxon>Bacteroidia</taxon>
        <taxon>Bacteroidales</taxon>
        <taxon>Bacteroidaceae</taxon>
        <taxon>Bacteroides</taxon>
    </lineage>
</organism>
<dbReference type="Proteomes" id="UP000095517">
    <property type="component" value="Unassembled WGS sequence"/>
</dbReference>
<dbReference type="RefSeq" id="WP_007767568.1">
    <property type="nucleotide sequence ID" value="NZ_CABIXA010000012.1"/>
</dbReference>
<feature type="signal peptide" evidence="1">
    <location>
        <begin position="1"/>
        <end position="20"/>
    </location>
</feature>
<gene>
    <name evidence="3" type="primary">endOF1_4</name>
    <name evidence="3" type="ORF">ERS852397_02416</name>
</gene>
<dbReference type="EC" id="3.2.1.96" evidence="3"/>
<name>A0A174GLN3_9BACE</name>
<accession>A0A174GLN3</accession>
<feature type="domain" description="BT-3987-like N-terminal" evidence="2">
    <location>
        <begin position="42"/>
        <end position="156"/>
    </location>
</feature>
<sequence>MKLNKIFIYGILLAAASLTACEDEVMIGKANNPNLSVPGEVVYVTDPDGKRLFTHIDLRDTKDIPLYVNTPKALKRDCNIAFVYDETVLAEYNAANGTSYEAVPKSMVSLTNDGITRLEAGNTISQPMTVTVTSDGSLDNDKGYAIPLRASVNNGETALTKNSSSRLIFVRDLTGLPDATKTVLKDGVEVPAVRTMMCMEVNDMNPLEVTSYTLKNSGKMYYDAVMLFAANINYNEETGRVYVNCNENVSAILANRDHYLQPLQDRGIKVYLSILGNHDRANVNNLADETARYYAQEIKNYCDVYKLDGVFYNSEYGSPISPAPEGFVNPSYTAAARLFYEVKKLQPHRDNIIYTYDFSSLPSVDGVQPGEYMDFIWTNYGGGPIDPADFPGVPKFNLGHYSWEFTQGSTYGNLSQLRNDGYGLHVHFGNRMRQSAMQNSARAFYDDDLVYDGKTYPKDWL</sequence>
<dbReference type="Gene3D" id="3.20.20.80">
    <property type="entry name" value="Glycosidases"/>
    <property type="match status" value="1"/>
</dbReference>
<dbReference type="STRING" id="338188.ERS852397_02416"/>
<dbReference type="EMBL" id="CYZH01000012">
    <property type="protein sequence ID" value="CUO62078.1"/>
    <property type="molecule type" value="Genomic_DNA"/>
</dbReference>
<evidence type="ECO:0000259" key="2">
    <source>
        <dbReference type="Pfam" id="PF08522"/>
    </source>
</evidence>
<feature type="chain" id="PRO_5008022639" evidence="1">
    <location>
        <begin position="21"/>
        <end position="461"/>
    </location>
</feature>
<evidence type="ECO:0000256" key="1">
    <source>
        <dbReference type="SAM" id="SignalP"/>
    </source>
</evidence>
<proteinExistence type="predicted"/>
<reference evidence="3 4" key="1">
    <citation type="submission" date="2015-09" db="EMBL/GenBank/DDBJ databases">
        <authorList>
            <consortium name="Pathogen Informatics"/>
        </authorList>
    </citation>
    <scope>NUCLEOTIDE SEQUENCE [LARGE SCALE GENOMIC DNA]</scope>
    <source>
        <strain evidence="3 4">2789STDY5608840</strain>
    </source>
</reference>
<keyword evidence="3" id="KW-0326">Glycosidase</keyword>
<dbReference type="Gene3D" id="2.60.40.1740">
    <property type="entry name" value="hypothetical protein (bacova_03559)"/>
    <property type="match status" value="1"/>
</dbReference>
<dbReference type="Pfam" id="PF08522">
    <property type="entry name" value="BT_3987-like_N"/>
    <property type="match status" value="1"/>
</dbReference>
<keyword evidence="1" id="KW-0732">Signal</keyword>
<evidence type="ECO:0000313" key="4">
    <source>
        <dbReference type="Proteomes" id="UP000095517"/>
    </source>
</evidence>
<dbReference type="PROSITE" id="PS51257">
    <property type="entry name" value="PROKAR_LIPOPROTEIN"/>
    <property type="match status" value="1"/>
</dbReference>
<protein>
    <submittedName>
        <fullName evidence="3">Endo-beta-N-acetylglucosaminidase F1</fullName>
        <ecNumber evidence="3">3.2.1.96</ecNumber>
    </submittedName>
</protein>
<dbReference type="SUPFAM" id="SSF51445">
    <property type="entry name" value="(Trans)glycosidases"/>
    <property type="match status" value="1"/>
</dbReference>